<organism evidence="4 5">
    <name type="scientific">Thioploca ingrica</name>
    <dbReference type="NCBI Taxonomy" id="40754"/>
    <lineage>
        <taxon>Bacteria</taxon>
        <taxon>Pseudomonadati</taxon>
        <taxon>Pseudomonadota</taxon>
        <taxon>Gammaproteobacteria</taxon>
        <taxon>Thiotrichales</taxon>
        <taxon>Thiotrichaceae</taxon>
        <taxon>Thioploca</taxon>
    </lineage>
</organism>
<dbReference type="AlphaFoldDB" id="A0A090ALB0"/>
<sequence length="147" mass="16873">MRITHYEPWGLLNQLYKDLEKVYSQPGNSTDEDTTVATSAWVPAVDIKEDEQRFVIHADIPGVDLQEIEITMESGILTIKGERQTESQEERKNYKRMERARGTFYRRFSLPDTADAEKITATGKQGVLEIIIPKRSIAQSRKINVEC</sequence>
<dbReference type="KEGG" id="tig:THII_2285"/>
<dbReference type="InterPro" id="IPR008978">
    <property type="entry name" value="HSP20-like_chaperone"/>
</dbReference>
<dbReference type="PANTHER" id="PTHR11527">
    <property type="entry name" value="HEAT-SHOCK PROTEIN 20 FAMILY MEMBER"/>
    <property type="match status" value="1"/>
</dbReference>
<reference evidence="4 5" key="1">
    <citation type="journal article" date="2014" name="ISME J.">
        <title>Ecophysiology of Thioploca ingrica as revealed by the complete genome sequence supplemented with proteomic evidence.</title>
        <authorList>
            <person name="Kojima H."/>
            <person name="Ogura Y."/>
            <person name="Yamamoto N."/>
            <person name="Togashi T."/>
            <person name="Mori H."/>
            <person name="Watanabe T."/>
            <person name="Nemoto F."/>
            <person name="Kurokawa K."/>
            <person name="Hayashi T."/>
            <person name="Fukui M."/>
        </authorList>
    </citation>
    <scope>NUCLEOTIDE SEQUENCE [LARGE SCALE GENOMIC DNA]</scope>
</reference>
<dbReference type="InterPro" id="IPR002068">
    <property type="entry name" value="A-crystallin/Hsp20_dom"/>
</dbReference>
<dbReference type="PROSITE" id="PS01031">
    <property type="entry name" value="SHSP"/>
    <property type="match status" value="1"/>
</dbReference>
<keyword evidence="5" id="KW-1185">Reference proteome</keyword>
<dbReference type="CDD" id="cd06464">
    <property type="entry name" value="ACD_sHsps-like"/>
    <property type="match status" value="1"/>
</dbReference>
<dbReference type="HOGENOM" id="CLU_046737_9_0_6"/>
<dbReference type="EMBL" id="AP014633">
    <property type="protein sequence ID" value="BAP56582.1"/>
    <property type="molecule type" value="Genomic_DNA"/>
</dbReference>
<dbReference type="Proteomes" id="UP000031623">
    <property type="component" value="Chromosome"/>
</dbReference>
<evidence type="ECO:0000313" key="5">
    <source>
        <dbReference type="Proteomes" id="UP000031623"/>
    </source>
</evidence>
<dbReference type="STRING" id="40754.THII_2285"/>
<protein>
    <submittedName>
        <fullName evidence="4">Heat shock protein Hsp20</fullName>
    </submittedName>
</protein>
<name>A0A090ALB0_9GAMM</name>
<evidence type="ECO:0000313" key="4">
    <source>
        <dbReference type="EMBL" id="BAP56582.1"/>
    </source>
</evidence>
<dbReference type="Gene3D" id="2.60.40.790">
    <property type="match status" value="1"/>
</dbReference>
<feature type="domain" description="SHSP" evidence="3">
    <location>
        <begin position="36"/>
        <end position="147"/>
    </location>
</feature>
<accession>A0A090ALB0</accession>
<evidence type="ECO:0000256" key="1">
    <source>
        <dbReference type="PROSITE-ProRule" id="PRU00285"/>
    </source>
</evidence>
<dbReference type="InterPro" id="IPR031107">
    <property type="entry name" value="Small_HSP"/>
</dbReference>
<proteinExistence type="inferred from homology"/>
<gene>
    <name evidence="4" type="ORF">THII_2285</name>
</gene>
<evidence type="ECO:0000256" key="2">
    <source>
        <dbReference type="RuleBase" id="RU003616"/>
    </source>
</evidence>
<keyword evidence="4" id="KW-0346">Stress response</keyword>
<dbReference type="OrthoDB" id="9792695at2"/>
<comment type="similarity">
    <text evidence="1 2">Belongs to the small heat shock protein (HSP20) family.</text>
</comment>
<dbReference type="Pfam" id="PF00011">
    <property type="entry name" value="HSP20"/>
    <property type="match status" value="1"/>
</dbReference>
<dbReference type="SUPFAM" id="SSF49764">
    <property type="entry name" value="HSP20-like chaperones"/>
    <property type="match status" value="1"/>
</dbReference>
<evidence type="ECO:0000259" key="3">
    <source>
        <dbReference type="PROSITE" id="PS01031"/>
    </source>
</evidence>